<dbReference type="Proteomes" id="UP000663887">
    <property type="component" value="Unassembled WGS sequence"/>
</dbReference>
<dbReference type="EMBL" id="CAJOBG010001010">
    <property type="protein sequence ID" value="CAF3884319.1"/>
    <property type="molecule type" value="Genomic_DNA"/>
</dbReference>
<dbReference type="EMBL" id="CAJOBF010000196">
    <property type="protein sequence ID" value="CAF3770696.1"/>
    <property type="molecule type" value="Genomic_DNA"/>
</dbReference>
<evidence type="ECO:0000313" key="1">
    <source>
        <dbReference type="EMBL" id="CAF1193324.1"/>
    </source>
</evidence>
<gene>
    <name evidence="1" type="ORF">CJN711_LOCUS11628</name>
    <name evidence="5" type="ORF">OVN521_LOCUS8634</name>
    <name evidence="4" type="ORF">UXM345_LOCUS3107</name>
    <name evidence="2" type="ORF">WKI299_LOCUS16096</name>
    <name evidence="3" type="ORF">XDN619_LOCUS34225</name>
</gene>
<proteinExistence type="predicted"/>
<evidence type="ECO:0000313" key="2">
    <source>
        <dbReference type="EMBL" id="CAF2080441.1"/>
    </source>
</evidence>
<dbReference type="EMBL" id="CAJNOV010004968">
    <property type="protein sequence ID" value="CAF1193324.1"/>
    <property type="molecule type" value="Genomic_DNA"/>
</dbReference>
<reference evidence="1" key="1">
    <citation type="submission" date="2021-02" db="EMBL/GenBank/DDBJ databases">
        <authorList>
            <person name="Nowell W R."/>
        </authorList>
    </citation>
    <scope>NUCLEOTIDE SEQUENCE</scope>
</reference>
<evidence type="ECO:0000313" key="6">
    <source>
        <dbReference type="Proteomes" id="UP000663855"/>
    </source>
</evidence>
<name>A0A814VXL0_9BILA</name>
<comment type="caution">
    <text evidence="1">The sequence shown here is derived from an EMBL/GenBank/DDBJ whole genome shotgun (WGS) entry which is preliminary data.</text>
</comment>
<dbReference type="EMBL" id="CAJNRG010017463">
    <property type="protein sequence ID" value="CAF2229184.1"/>
    <property type="molecule type" value="Genomic_DNA"/>
</dbReference>
<dbReference type="AlphaFoldDB" id="A0A814VXL0"/>
<protein>
    <submittedName>
        <fullName evidence="1">Uncharacterized protein</fullName>
    </submittedName>
</protein>
<keyword evidence="7" id="KW-1185">Reference proteome</keyword>
<evidence type="ECO:0000313" key="3">
    <source>
        <dbReference type="EMBL" id="CAF2229184.1"/>
    </source>
</evidence>
<evidence type="ECO:0000313" key="5">
    <source>
        <dbReference type="EMBL" id="CAF3884319.1"/>
    </source>
</evidence>
<dbReference type="Proteomes" id="UP000663856">
    <property type="component" value="Unassembled WGS sequence"/>
</dbReference>
<dbReference type="Proteomes" id="UP000663842">
    <property type="component" value="Unassembled WGS sequence"/>
</dbReference>
<evidence type="ECO:0000313" key="4">
    <source>
        <dbReference type="EMBL" id="CAF3770696.1"/>
    </source>
</evidence>
<dbReference type="Proteomes" id="UP000663855">
    <property type="component" value="Unassembled WGS sequence"/>
</dbReference>
<accession>A0A814VXL0</accession>
<dbReference type="Proteomes" id="UP000663866">
    <property type="component" value="Unassembled WGS sequence"/>
</dbReference>
<organism evidence="1 6">
    <name type="scientific">Rotaria magnacalcarata</name>
    <dbReference type="NCBI Taxonomy" id="392030"/>
    <lineage>
        <taxon>Eukaryota</taxon>
        <taxon>Metazoa</taxon>
        <taxon>Spiralia</taxon>
        <taxon>Gnathifera</taxon>
        <taxon>Rotifera</taxon>
        <taxon>Eurotatoria</taxon>
        <taxon>Bdelloidea</taxon>
        <taxon>Philodinida</taxon>
        <taxon>Philodinidae</taxon>
        <taxon>Rotaria</taxon>
    </lineage>
</organism>
<dbReference type="EMBL" id="CAJNRF010006373">
    <property type="protein sequence ID" value="CAF2080441.1"/>
    <property type="molecule type" value="Genomic_DNA"/>
</dbReference>
<sequence>MMDASRIAHLFLQYLPDFFKKKLSHKENHFEQNFPSQYSLFASMTNIHSNEENLIYDDEGYLLLMETSQSNLSLFNVSCDSLVFIENQDFNQQSRQPSNTIKHYNSSIDIHVDIKKSSSRSTMILCDEMISSETKTLQRWKGLELLNTCA</sequence>
<evidence type="ECO:0000313" key="7">
    <source>
        <dbReference type="Proteomes" id="UP000663866"/>
    </source>
</evidence>